<dbReference type="Gene3D" id="3.40.470.10">
    <property type="entry name" value="Uracil-DNA glycosylase-like domain"/>
    <property type="match status" value="1"/>
</dbReference>
<protein>
    <submittedName>
        <fullName evidence="2">Uracil-DNA glycosylase</fullName>
    </submittedName>
</protein>
<evidence type="ECO:0000313" key="3">
    <source>
        <dbReference type="Proteomes" id="UP000190044"/>
    </source>
</evidence>
<evidence type="ECO:0000313" key="2">
    <source>
        <dbReference type="EMBL" id="SKB25724.1"/>
    </source>
</evidence>
<name>A0A1T4ZSG9_9SPHN</name>
<dbReference type="CDD" id="cd10033">
    <property type="entry name" value="UDG_like"/>
    <property type="match status" value="1"/>
</dbReference>
<keyword evidence="3" id="KW-1185">Reference proteome</keyword>
<proteinExistence type="predicted"/>
<dbReference type="Proteomes" id="UP000190044">
    <property type="component" value="Unassembled WGS sequence"/>
</dbReference>
<dbReference type="AlphaFoldDB" id="A0A1T4ZSG9"/>
<dbReference type="OrthoDB" id="9789139at2"/>
<dbReference type="SMART" id="SM00986">
    <property type="entry name" value="UDG"/>
    <property type="match status" value="1"/>
</dbReference>
<dbReference type="InterPro" id="IPR036895">
    <property type="entry name" value="Uracil-DNA_glycosylase-like_sf"/>
</dbReference>
<dbReference type="SUPFAM" id="SSF52141">
    <property type="entry name" value="Uracil-DNA glycosylase-like"/>
    <property type="match status" value="1"/>
</dbReference>
<dbReference type="SMART" id="SM00987">
    <property type="entry name" value="UreE_C"/>
    <property type="match status" value="1"/>
</dbReference>
<dbReference type="InterPro" id="IPR047124">
    <property type="entry name" value="HI_0220.2"/>
</dbReference>
<evidence type="ECO:0000259" key="1">
    <source>
        <dbReference type="SMART" id="SM00986"/>
    </source>
</evidence>
<dbReference type="Pfam" id="PF03167">
    <property type="entry name" value="UDG"/>
    <property type="match status" value="1"/>
</dbReference>
<dbReference type="RefSeq" id="WP_079636706.1">
    <property type="nucleotide sequence ID" value="NZ_FUYP01000001.1"/>
</dbReference>
<accession>A0A1T4ZSG9</accession>
<dbReference type="PANTHER" id="PTHR42160:SF1">
    <property type="entry name" value="URACIL-DNA GLYCOSYLASE SUPERFAMILY PROTEIN"/>
    <property type="match status" value="1"/>
</dbReference>
<feature type="domain" description="Uracil-DNA glycosylase-like" evidence="1">
    <location>
        <begin position="29"/>
        <end position="187"/>
    </location>
</feature>
<dbReference type="PANTHER" id="PTHR42160">
    <property type="entry name" value="URACIL-DNA GLYCOSYLASE SUPERFAMILY PROTEIN"/>
    <property type="match status" value="1"/>
</dbReference>
<organism evidence="2 3">
    <name type="scientific">Sphingopyxis flava</name>
    <dbReference type="NCBI Taxonomy" id="1507287"/>
    <lineage>
        <taxon>Bacteria</taxon>
        <taxon>Pseudomonadati</taxon>
        <taxon>Pseudomonadota</taxon>
        <taxon>Alphaproteobacteria</taxon>
        <taxon>Sphingomonadales</taxon>
        <taxon>Sphingomonadaceae</taxon>
        <taxon>Sphingopyxis</taxon>
    </lineage>
</organism>
<dbReference type="InterPro" id="IPR005122">
    <property type="entry name" value="Uracil-DNA_glycosylase-like"/>
</dbReference>
<reference evidence="3" key="1">
    <citation type="submission" date="2017-02" db="EMBL/GenBank/DDBJ databases">
        <authorList>
            <person name="Varghese N."/>
            <person name="Submissions S."/>
        </authorList>
    </citation>
    <scope>NUCLEOTIDE SEQUENCE [LARGE SCALE GENOMIC DNA]</scope>
    <source>
        <strain evidence="3">R11H</strain>
    </source>
</reference>
<gene>
    <name evidence="2" type="ORF">SAMN06295937_1001124</name>
</gene>
<dbReference type="EMBL" id="FUYP01000001">
    <property type="protein sequence ID" value="SKB25724.1"/>
    <property type="molecule type" value="Genomic_DNA"/>
</dbReference>
<sequence length="195" mass="21111">MADALAQILGDIRACQRCAAELPHGPRPVVQAGSAARLCIVGQAPGRKVHETGIPWDDPSGRRLRGWLGLASAVFYDPARVAIIPMGFCYPGKAGSGDNPPRPECAPLWHPRLAKLLPGIGLTVLVGQYAQAWYLGGRRKATLAKTVQAWRDYLPLGFLPLPHPSPRNQPWLAKNPWFEADLVPHVQAAVRSLGV</sequence>